<keyword evidence="5" id="KW-0808">Transferase</keyword>
<dbReference type="InterPro" id="IPR014043">
    <property type="entry name" value="Acyl_transferase_dom"/>
</dbReference>
<evidence type="ECO:0000256" key="9">
    <source>
        <dbReference type="ARBA" id="ARBA00023128"/>
    </source>
</evidence>
<evidence type="ECO:0000256" key="7">
    <source>
        <dbReference type="ARBA" id="ARBA00022946"/>
    </source>
</evidence>
<organism evidence="14 15">
    <name type="scientific">Pseudolycoriella hygida</name>
    <dbReference type="NCBI Taxonomy" id="35572"/>
    <lineage>
        <taxon>Eukaryota</taxon>
        <taxon>Metazoa</taxon>
        <taxon>Ecdysozoa</taxon>
        <taxon>Arthropoda</taxon>
        <taxon>Hexapoda</taxon>
        <taxon>Insecta</taxon>
        <taxon>Pterygota</taxon>
        <taxon>Neoptera</taxon>
        <taxon>Endopterygota</taxon>
        <taxon>Diptera</taxon>
        <taxon>Nematocera</taxon>
        <taxon>Sciaroidea</taxon>
        <taxon>Sciaridae</taxon>
        <taxon>Pseudolycoriella</taxon>
    </lineage>
</organism>
<protein>
    <recommendedName>
        <fullName evidence="3">[acyl-carrier-protein] S-malonyltransferase</fullName>
        <ecNumber evidence="3">2.3.1.39</ecNumber>
    </recommendedName>
    <alternativeName>
        <fullName evidence="12">[Acyl-carrier-protein] malonyltransferase</fullName>
    </alternativeName>
</protein>
<keyword evidence="8" id="KW-0443">Lipid metabolism</keyword>
<dbReference type="EMBL" id="WJQU01000004">
    <property type="protein sequence ID" value="KAJ6634882.1"/>
    <property type="molecule type" value="Genomic_DNA"/>
</dbReference>
<dbReference type="OrthoDB" id="541883at2759"/>
<dbReference type="AlphaFoldDB" id="A0A9Q0MRC8"/>
<dbReference type="Gene3D" id="3.30.70.250">
    <property type="entry name" value="Malonyl-CoA ACP transacylase, ACP-binding"/>
    <property type="match status" value="1"/>
</dbReference>
<dbReference type="SMART" id="SM00827">
    <property type="entry name" value="PKS_AT"/>
    <property type="match status" value="1"/>
</dbReference>
<dbReference type="GO" id="GO:0006633">
    <property type="term" value="P:fatty acid biosynthetic process"/>
    <property type="evidence" value="ECO:0007669"/>
    <property type="project" value="UniProtKB-KW"/>
</dbReference>
<reference evidence="14" key="1">
    <citation type="submission" date="2022-07" db="EMBL/GenBank/DDBJ databases">
        <authorList>
            <person name="Trinca V."/>
            <person name="Uliana J.V.C."/>
            <person name="Torres T.T."/>
            <person name="Ward R.J."/>
            <person name="Monesi N."/>
        </authorList>
    </citation>
    <scope>NUCLEOTIDE SEQUENCE</scope>
    <source>
        <strain evidence="14">HSMRA1968</strain>
        <tissue evidence="14">Whole embryos</tissue>
    </source>
</reference>
<proteinExistence type="inferred from homology"/>
<dbReference type="InterPro" id="IPR001227">
    <property type="entry name" value="Ac_transferase_dom_sf"/>
</dbReference>
<evidence type="ECO:0000256" key="1">
    <source>
        <dbReference type="ARBA" id="ARBA00004173"/>
    </source>
</evidence>
<keyword evidence="15" id="KW-1185">Reference proteome</keyword>
<evidence type="ECO:0000313" key="14">
    <source>
        <dbReference type="EMBL" id="KAJ6634882.1"/>
    </source>
</evidence>
<evidence type="ECO:0000256" key="8">
    <source>
        <dbReference type="ARBA" id="ARBA00023098"/>
    </source>
</evidence>
<evidence type="ECO:0000313" key="15">
    <source>
        <dbReference type="Proteomes" id="UP001151699"/>
    </source>
</evidence>
<keyword evidence="10" id="KW-0275">Fatty acid biosynthesis</keyword>
<evidence type="ECO:0000256" key="3">
    <source>
        <dbReference type="ARBA" id="ARBA00013258"/>
    </source>
</evidence>
<evidence type="ECO:0000256" key="12">
    <source>
        <dbReference type="ARBA" id="ARBA00077751"/>
    </source>
</evidence>
<evidence type="ECO:0000256" key="5">
    <source>
        <dbReference type="ARBA" id="ARBA00022679"/>
    </source>
</evidence>
<keyword evidence="4" id="KW-0444">Lipid biosynthesis</keyword>
<dbReference type="Proteomes" id="UP001151699">
    <property type="component" value="Chromosome C"/>
</dbReference>
<evidence type="ECO:0000256" key="11">
    <source>
        <dbReference type="ARBA" id="ARBA00061523"/>
    </source>
</evidence>
<evidence type="ECO:0000256" key="4">
    <source>
        <dbReference type="ARBA" id="ARBA00022516"/>
    </source>
</evidence>
<evidence type="ECO:0000256" key="6">
    <source>
        <dbReference type="ARBA" id="ARBA00022832"/>
    </source>
</evidence>
<evidence type="ECO:0000256" key="2">
    <source>
        <dbReference type="ARBA" id="ARBA00005194"/>
    </source>
</evidence>
<dbReference type="PANTHER" id="PTHR47170:SF2">
    <property type="entry name" value="MALONYL-COA:ACP TRANSACYLASE (MAT) DOMAIN-CONTAINING PROTEIN"/>
    <property type="match status" value="1"/>
</dbReference>
<comment type="similarity">
    <text evidence="11">Belongs to the type II malonyltransferase family.</text>
</comment>
<dbReference type="InterPro" id="IPR016035">
    <property type="entry name" value="Acyl_Trfase/lysoPLipase"/>
</dbReference>
<dbReference type="EC" id="2.3.1.39" evidence="3"/>
<name>A0A9Q0MRC8_9DIPT</name>
<dbReference type="InterPro" id="IPR016036">
    <property type="entry name" value="Malonyl_transacylase_ACP-bd"/>
</dbReference>
<sequence>MLCRLFIRRFHFGLTLQNGSKSSVLKDLLDNSATYDDLKDNTPENDWSTLPYPEGSTVHHEQIRKSDRVKTDPSEMSIILFPGQGAQHVGMCKNLMKFPGARDIFALANDVLKYDLLKVCLEGPREKLDRTEYCQPAIMVSSLAALERLKEERPNAIDNCVATAGFSLGEITALVFAGAIPFDKGLRLVQVRAEAMQLAAEQVDGGMATVLFGPDTNIKEACSKAVDWCVNKGIENPECRVANYLYPHCKVIAGNIEALNYLESNAKHLKIRRIKRIPVNGAFHTELMASAVEPFTKALKKITISDPIISVHSNVDGKKYRNVGHILHQLPKQIVRPVKWEQTLQELYQRKEDDRFPRTFECGPGRGLATILKQVNAKASDKTFNIEA</sequence>
<dbReference type="InterPro" id="IPR052760">
    <property type="entry name" value="Mitochondrial_malonyltrans"/>
</dbReference>
<comment type="caution">
    <text evidence="14">The sequence shown here is derived from an EMBL/GenBank/DDBJ whole genome shotgun (WGS) entry which is preliminary data.</text>
</comment>
<dbReference type="Gene3D" id="3.40.366.10">
    <property type="entry name" value="Malonyl-Coenzyme A Acyl Carrier Protein, domain 2"/>
    <property type="match status" value="1"/>
</dbReference>
<keyword evidence="7" id="KW-0809">Transit peptide</keyword>
<keyword evidence="6" id="KW-0276">Fatty acid metabolism</keyword>
<accession>A0A9Q0MRC8</accession>
<dbReference type="FunFam" id="3.30.70.250:FF:000005">
    <property type="entry name" value="Malonyl-CoA-acyl carrier protein transacylase, mitochondrial"/>
    <property type="match status" value="1"/>
</dbReference>
<comment type="pathway">
    <text evidence="2">Lipid metabolism; fatty acid biosynthesis.</text>
</comment>
<dbReference type="SUPFAM" id="SSF52151">
    <property type="entry name" value="FabD/lysophospholipase-like"/>
    <property type="match status" value="1"/>
</dbReference>
<feature type="domain" description="Malonyl-CoA:ACP transacylase (MAT)" evidence="13">
    <location>
        <begin position="80"/>
        <end position="388"/>
    </location>
</feature>
<dbReference type="GO" id="GO:0005739">
    <property type="term" value="C:mitochondrion"/>
    <property type="evidence" value="ECO:0007669"/>
    <property type="project" value="UniProtKB-SubCell"/>
</dbReference>
<dbReference type="GO" id="GO:0004314">
    <property type="term" value="F:[acyl-carrier-protein] S-malonyltransferase activity"/>
    <property type="evidence" value="ECO:0007669"/>
    <property type="project" value="UniProtKB-EC"/>
</dbReference>
<dbReference type="Pfam" id="PF00698">
    <property type="entry name" value="Acyl_transf_1"/>
    <property type="match status" value="1"/>
</dbReference>
<evidence type="ECO:0000259" key="13">
    <source>
        <dbReference type="SMART" id="SM00827"/>
    </source>
</evidence>
<evidence type="ECO:0000256" key="10">
    <source>
        <dbReference type="ARBA" id="ARBA00023160"/>
    </source>
</evidence>
<keyword evidence="9" id="KW-0496">Mitochondrion</keyword>
<dbReference type="PANTHER" id="PTHR47170">
    <property type="entry name" value="MALONYL-COA ACP TRANSACYLASE, ACP-BINDING"/>
    <property type="match status" value="1"/>
</dbReference>
<dbReference type="SUPFAM" id="SSF55048">
    <property type="entry name" value="Probable ACP-binding domain of malonyl-CoA ACP transacylase"/>
    <property type="match status" value="1"/>
</dbReference>
<gene>
    <name evidence="14" type="primary">beg</name>
    <name evidence="14" type="ORF">Bhyg_13463</name>
</gene>
<comment type="subcellular location">
    <subcellularLocation>
        <location evidence="1">Mitochondrion</location>
    </subcellularLocation>
</comment>